<dbReference type="Proteomes" id="UP000034307">
    <property type="component" value="Unassembled WGS sequence"/>
</dbReference>
<feature type="transmembrane region" description="Helical" evidence="6">
    <location>
        <begin position="131"/>
        <end position="148"/>
    </location>
</feature>
<keyword evidence="2" id="KW-1003">Cell membrane</keyword>
<evidence type="ECO:0000313" key="8">
    <source>
        <dbReference type="EMBL" id="KKU58407.1"/>
    </source>
</evidence>
<name>A0A0G1RMR4_9BACT</name>
<feature type="transmembrane region" description="Helical" evidence="6">
    <location>
        <begin position="37"/>
        <end position="56"/>
    </location>
</feature>
<accession>A0A0G1RMR4</accession>
<evidence type="ECO:0000259" key="7">
    <source>
        <dbReference type="Pfam" id="PF00892"/>
    </source>
</evidence>
<feature type="transmembrane region" description="Helical" evidence="6">
    <location>
        <begin position="247"/>
        <end position="266"/>
    </location>
</feature>
<evidence type="ECO:0000313" key="9">
    <source>
        <dbReference type="Proteomes" id="UP000034307"/>
    </source>
</evidence>
<protein>
    <recommendedName>
        <fullName evidence="7">EamA domain-containing protein</fullName>
    </recommendedName>
</protein>
<feature type="transmembrane region" description="Helical" evidence="6">
    <location>
        <begin position="72"/>
        <end position="94"/>
    </location>
</feature>
<dbReference type="PANTHER" id="PTHR32322:SF18">
    <property type="entry name" value="S-ADENOSYLMETHIONINE_S-ADENOSYLHOMOCYSTEINE TRANSPORTER"/>
    <property type="match status" value="1"/>
</dbReference>
<feature type="transmembrane region" description="Helical" evidence="6">
    <location>
        <begin position="100"/>
        <end position="119"/>
    </location>
</feature>
<dbReference type="InterPro" id="IPR000620">
    <property type="entry name" value="EamA_dom"/>
</dbReference>
<gene>
    <name evidence="8" type="ORF">UX80_C0003G0062</name>
</gene>
<comment type="subcellular location">
    <subcellularLocation>
        <location evidence="1">Cell membrane</location>
        <topology evidence="1">Multi-pass membrane protein</topology>
    </subcellularLocation>
</comment>
<feature type="domain" description="EamA" evidence="7">
    <location>
        <begin position="6"/>
        <end position="144"/>
    </location>
</feature>
<evidence type="ECO:0000256" key="4">
    <source>
        <dbReference type="ARBA" id="ARBA00022989"/>
    </source>
</evidence>
<dbReference type="STRING" id="1618358.UX80_C0003G0062"/>
<evidence type="ECO:0000256" key="6">
    <source>
        <dbReference type="SAM" id="Phobius"/>
    </source>
</evidence>
<dbReference type="Pfam" id="PF00892">
    <property type="entry name" value="EamA"/>
    <property type="match status" value="2"/>
</dbReference>
<feature type="transmembrane region" description="Helical" evidence="6">
    <location>
        <begin position="7"/>
        <end position="25"/>
    </location>
</feature>
<proteinExistence type="predicted"/>
<dbReference type="InterPro" id="IPR050638">
    <property type="entry name" value="AA-Vitamin_Transporters"/>
</dbReference>
<dbReference type="GO" id="GO:0005886">
    <property type="term" value="C:plasma membrane"/>
    <property type="evidence" value="ECO:0007669"/>
    <property type="project" value="UniProtKB-SubCell"/>
</dbReference>
<feature type="domain" description="EamA" evidence="7">
    <location>
        <begin position="153"/>
        <end position="287"/>
    </location>
</feature>
<reference evidence="8 9" key="1">
    <citation type="journal article" date="2015" name="Nature">
        <title>rRNA introns, odd ribosomes, and small enigmatic genomes across a large radiation of phyla.</title>
        <authorList>
            <person name="Brown C.T."/>
            <person name="Hug L.A."/>
            <person name="Thomas B.C."/>
            <person name="Sharon I."/>
            <person name="Castelle C.J."/>
            <person name="Singh A."/>
            <person name="Wilkins M.J."/>
            <person name="Williams K.H."/>
            <person name="Banfield J.F."/>
        </authorList>
    </citation>
    <scope>NUCLEOTIDE SEQUENCE [LARGE SCALE GENOMIC DNA]</scope>
</reference>
<dbReference type="InterPro" id="IPR037185">
    <property type="entry name" value="EmrE-like"/>
</dbReference>
<feature type="transmembrane region" description="Helical" evidence="6">
    <location>
        <begin position="215"/>
        <end position="235"/>
    </location>
</feature>
<evidence type="ECO:0000256" key="5">
    <source>
        <dbReference type="ARBA" id="ARBA00023136"/>
    </source>
</evidence>
<sequence length="291" mass="32450">MSARTRAYILLLITVAIWGFAGPVIKFTLDYFDPVVFLTYRFLLTSLILIPLLFIFEPRFWTKLSHFTPRDWFYLGLCGLTGTSLQLGLLFWGFNLTTSIDASLLSSASPILSTLAGWWILHDHITRREKIGIAIAFVGSIVVVFQPFSGSLAGNLLVVAADVVWVAYLILSKKLLRHQLSPLLITTSNFFIGFLSMSLLLFVNHKSLIVNQPLGAHLGVIYMAVFSGAIAYFLFQRAQKSIETSEANVFTYLMPLFSTPLAYFWLKEPITLPFVIGAVIIAAGVTISEIK</sequence>
<feature type="transmembrane region" description="Helical" evidence="6">
    <location>
        <begin position="272"/>
        <end position="290"/>
    </location>
</feature>
<evidence type="ECO:0000256" key="1">
    <source>
        <dbReference type="ARBA" id="ARBA00004651"/>
    </source>
</evidence>
<dbReference type="EMBL" id="LCNO01000003">
    <property type="protein sequence ID" value="KKU58407.1"/>
    <property type="molecule type" value="Genomic_DNA"/>
</dbReference>
<dbReference type="PANTHER" id="PTHR32322">
    <property type="entry name" value="INNER MEMBRANE TRANSPORTER"/>
    <property type="match status" value="1"/>
</dbReference>
<evidence type="ECO:0000256" key="2">
    <source>
        <dbReference type="ARBA" id="ARBA00022475"/>
    </source>
</evidence>
<keyword evidence="3 6" id="KW-0812">Transmembrane</keyword>
<evidence type="ECO:0000256" key="3">
    <source>
        <dbReference type="ARBA" id="ARBA00022692"/>
    </source>
</evidence>
<dbReference type="AlphaFoldDB" id="A0A0G1RMR4"/>
<dbReference type="SUPFAM" id="SSF103481">
    <property type="entry name" value="Multidrug resistance efflux transporter EmrE"/>
    <property type="match status" value="2"/>
</dbReference>
<keyword evidence="5 6" id="KW-0472">Membrane</keyword>
<comment type="caution">
    <text evidence="8">The sequence shown here is derived from an EMBL/GenBank/DDBJ whole genome shotgun (WGS) entry which is preliminary data.</text>
</comment>
<feature type="transmembrane region" description="Helical" evidence="6">
    <location>
        <begin position="183"/>
        <end position="203"/>
    </location>
</feature>
<organism evidence="8 9">
    <name type="scientific">Candidatus Amesbacteria bacterium GW2011_GWA2_47_11b</name>
    <dbReference type="NCBI Taxonomy" id="1618358"/>
    <lineage>
        <taxon>Bacteria</taxon>
        <taxon>Candidatus Amesiibacteriota</taxon>
    </lineage>
</organism>
<feature type="transmembrane region" description="Helical" evidence="6">
    <location>
        <begin position="154"/>
        <end position="171"/>
    </location>
</feature>
<keyword evidence="4 6" id="KW-1133">Transmembrane helix</keyword>